<feature type="region of interest" description="Disordered" evidence="1">
    <location>
        <begin position="74"/>
        <end position="137"/>
    </location>
</feature>
<keyword evidence="3" id="KW-1185">Reference proteome</keyword>
<evidence type="ECO:0000313" key="2">
    <source>
        <dbReference type="EMBL" id="GBF58290.1"/>
    </source>
</evidence>
<evidence type="ECO:0000256" key="1">
    <source>
        <dbReference type="SAM" id="MobiDB-lite"/>
    </source>
</evidence>
<sequence>MARRVDPALTKRALSALKRAAEKARSSQEGLTDWETEFLGSVEERLTRYGSAFHDPDKGQLSAPLSLRQGLKVRQISKKAERETARREAIVGEDEAEPAKKPTAKPRKALTSKKPLKASQGISRRTGLARKGWRRPG</sequence>
<gene>
    <name evidence="2" type="ORF">PbB2_01963</name>
</gene>
<feature type="compositionally biased region" description="Basic residues" evidence="1">
    <location>
        <begin position="102"/>
        <end position="116"/>
    </location>
</feature>
<dbReference type="AlphaFoldDB" id="A0A2P2EB54"/>
<dbReference type="Proteomes" id="UP000245086">
    <property type="component" value="Unassembled WGS sequence"/>
</dbReference>
<feature type="compositionally biased region" description="Basic and acidic residues" evidence="1">
    <location>
        <begin position="78"/>
        <end position="90"/>
    </location>
</feature>
<accession>A0A2P2EB54</accession>
<protein>
    <submittedName>
        <fullName evidence="2">Uncharacterized protein</fullName>
    </submittedName>
</protein>
<proteinExistence type="predicted"/>
<dbReference type="RefSeq" id="WP_108985138.1">
    <property type="nucleotide sequence ID" value="NZ_BFBR01000005.1"/>
</dbReference>
<reference evidence="2 3" key="1">
    <citation type="journal article" date="2018" name="Genome Announc.">
        <title>Draft Genome Sequence of "Candidatus Phycosocius bacilliformis," an Alphaproteobacterial Ectosymbiont of the Hydrocarbon-Producing Green Alga Botryococcus braunii.</title>
        <authorList>
            <person name="Tanabe Y."/>
            <person name="Yamaguchi H."/>
            <person name="Watanabe M.M."/>
        </authorList>
    </citation>
    <scope>NUCLEOTIDE SEQUENCE [LARGE SCALE GENOMIC DNA]</scope>
    <source>
        <strain evidence="2 3">BOTRYCO-2</strain>
    </source>
</reference>
<name>A0A2P2EB54_9PROT</name>
<feature type="compositionally biased region" description="Basic residues" evidence="1">
    <location>
        <begin position="127"/>
        <end position="137"/>
    </location>
</feature>
<organism evidence="2 3">
    <name type="scientific">Candidatus Phycosocius bacilliformis</name>
    <dbReference type="NCBI Taxonomy" id="1445552"/>
    <lineage>
        <taxon>Bacteria</taxon>
        <taxon>Pseudomonadati</taxon>
        <taxon>Pseudomonadota</taxon>
        <taxon>Alphaproteobacteria</taxon>
        <taxon>Caulobacterales</taxon>
        <taxon>Caulobacterales incertae sedis</taxon>
        <taxon>Candidatus Phycosocius</taxon>
    </lineage>
</organism>
<dbReference type="EMBL" id="BFBR01000005">
    <property type="protein sequence ID" value="GBF58290.1"/>
    <property type="molecule type" value="Genomic_DNA"/>
</dbReference>
<evidence type="ECO:0000313" key="3">
    <source>
        <dbReference type="Proteomes" id="UP000245086"/>
    </source>
</evidence>
<comment type="caution">
    <text evidence="2">The sequence shown here is derived from an EMBL/GenBank/DDBJ whole genome shotgun (WGS) entry which is preliminary data.</text>
</comment>
<dbReference type="OrthoDB" id="7205290at2"/>